<evidence type="ECO:0000313" key="4">
    <source>
        <dbReference type="EMBL" id="CAK1541346.1"/>
    </source>
</evidence>
<dbReference type="InterPro" id="IPR059215">
    <property type="entry name" value="BRCT2_TopBP1-like"/>
</dbReference>
<dbReference type="GO" id="GO:0006270">
    <property type="term" value="P:DNA replication initiation"/>
    <property type="evidence" value="ECO:0007669"/>
    <property type="project" value="TreeGrafter"/>
</dbReference>
<evidence type="ECO:0000313" key="5">
    <source>
        <dbReference type="Proteomes" id="UP001497472"/>
    </source>
</evidence>
<feature type="domain" description="BRCT" evidence="3">
    <location>
        <begin position="193"/>
        <end position="284"/>
    </location>
</feature>
<feature type="region of interest" description="Disordered" evidence="2">
    <location>
        <begin position="726"/>
        <end position="799"/>
    </location>
</feature>
<comment type="caution">
    <text evidence="4">The sequence shown here is derived from an EMBL/GenBank/DDBJ whole genome shotgun (WGS) entry which is preliminary data.</text>
</comment>
<dbReference type="PANTHER" id="PTHR13561:SF20">
    <property type="entry name" value="DNA TOPOISOMERASE 2-BINDING PROTEIN 1"/>
    <property type="match status" value="1"/>
</dbReference>
<feature type="region of interest" description="Disordered" evidence="2">
    <location>
        <begin position="983"/>
        <end position="1004"/>
    </location>
</feature>
<dbReference type="GO" id="GO:0033314">
    <property type="term" value="P:mitotic DNA replication checkpoint signaling"/>
    <property type="evidence" value="ECO:0007669"/>
    <property type="project" value="TreeGrafter"/>
</dbReference>
<feature type="domain" description="BRCT" evidence="3">
    <location>
        <begin position="363"/>
        <end position="451"/>
    </location>
</feature>
<feature type="region of interest" description="Disordered" evidence="2">
    <location>
        <begin position="865"/>
        <end position="903"/>
    </location>
</feature>
<dbReference type="Proteomes" id="UP001497472">
    <property type="component" value="Unassembled WGS sequence"/>
</dbReference>
<protein>
    <recommendedName>
        <fullName evidence="3">BRCT domain-containing protein</fullName>
    </recommendedName>
</protein>
<feature type="domain" description="BRCT" evidence="3">
    <location>
        <begin position="541"/>
        <end position="625"/>
    </location>
</feature>
<dbReference type="InterPro" id="IPR001357">
    <property type="entry name" value="BRCT_dom"/>
</dbReference>
<feature type="region of interest" description="Disordered" evidence="2">
    <location>
        <begin position="1020"/>
        <end position="1070"/>
    </location>
</feature>
<dbReference type="SMART" id="SM00292">
    <property type="entry name" value="BRCT"/>
    <property type="match status" value="5"/>
</dbReference>
<feature type="compositionally biased region" description="Basic and acidic residues" evidence="2">
    <location>
        <begin position="781"/>
        <end position="793"/>
    </location>
</feature>
<dbReference type="PROSITE" id="PS50172">
    <property type="entry name" value="BRCT"/>
    <property type="match status" value="6"/>
</dbReference>
<dbReference type="PANTHER" id="PTHR13561">
    <property type="entry name" value="DNA REPLICATION REGULATOR DPB11-RELATED"/>
    <property type="match status" value="1"/>
</dbReference>
<evidence type="ECO:0000259" key="3">
    <source>
        <dbReference type="PROSITE" id="PS50172"/>
    </source>
</evidence>
<dbReference type="EMBL" id="CAVLEF010000002">
    <property type="protein sequence ID" value="CAK1541346.1"/>
    <property type="molecule type" value="Genomic_DNA"/>
</dbReference>
<reference evidence="4 5" key="1">
    <citation type="submission" date="2023-11" db="EMBL/GenBank/DDBJ databases">
        <authorList>
            <person name="Okamura Y."/>
        </authorList>
    </citation>
    <scope>NUCLEOTIDE SEQUENCE [LARGE SCALE GENOMIC DNA]</scope>
</reference>
<dbReference type="SUPFAM" id="SSF52113">
    <property type="entry name" value="BRCT domain"/>
    <property type="match status" value="6"/>
</dbReference>
<feature type="compositionally biased region" description="Low complexity" evidence="2">
    <location>
        <begin position="992"/>
        <end position="1003"/>
    </location>
</feature>
<feature type="domain" description="BRCT" evidence="3">
    <location>
        <begin position="1084"/>
        <end position="1156"/>
    </location>
</feature>
<name>A0AAV1IXH9_9NEOP</name>
<evidence type="ECO:0000256" key="2">
    <source>
        <dbReference type="SAM" id="MobiDB-lite"/>
    </source>
</evidence>
<evidence type="ECO:0000256" key="1">
    <source>
        <dbReference type="ARBA" id="ARBA00022737"/>
    </source>
</evidence>
<proteinExistence type="predicted"/>
<dbReference type="Pfam" id="PF12738">
    <property type="entry name" value="PTCB-BRCT"/>
    <property type="match status" value="1"/>
</dbReference>
<sequence>MTEDIIVTFIIPKNVKNENDCSEEMKLAYTACEQHSGGGIQAQFVHETKWKKFDGLTKKDVFVLSEFSGELFERLRLTKCLLVGPRCLSCCLTEGSPIPSGPDPVYTIAMRGLVITASGLFKQQKKVQWMGGIYSTVLTEETTHLVSDTVLSEKYIKSVEKGIPVMSESWVEAVWESSLTQNINGSSSEFDFHRLPPFINLQVTTSGITKREKLTIVKLVNEHGGTFSGAFQSESTDVVVLTKEGVGSEKYKAALEYGKACVLPAWVIDSAAKGVALPLHKYKVTGASTSSPLAEHRLPDMSLNFSRITNLRPPSNFVDESRAVDITLSSRMKLSQEQKKNDTSMDKDLVEAYEKFDMRTIKKAGPIFDGFCIWLVGLEGVCRERATACVSRCGGVRYDSPHERVTHSVAGSLAAAASANAALPTVPVLSARWLLASVEAGRALDESEFLMNTKAPTPKKSRKAAVEPASPMSKRNLQLLHEPLNLPPPEPEPEPDPMHDDLVNHYLSQNVPEPKEKTPEPAVEVPVPEITEDMGDDPTEEIEQIFRGLKIEVQGLEDDAISEIGAEISAAGGLLVARGGGDEGAYRLVPLDWDCDERNVEYITVFWIKDCLCQQELVPLQYYHRPVSIPSNSGGGPLEGVVASLSTYSGLERAFLDEVAKLLGATTQLRFCRRNTANAQASTHLICPTPTGDKYLGALKWGLPAVTADWLLACLAEGKRVSEKPYLIGDTKAPPTPEKSDLTENEEESEIDVQEVMQGERDKENEMLPPADSVVPRRGSTQRDETPKTKPNDGEDMSPASRYIAMARQGLLGCDSQETPKRQELQDQDEKECAVRTPPLDDALSTPNLANLSPTTRRRLQAVRRGEMPSDPVKTPADPFARNIATPDSGFGAALRPGSGRLSPENRKRLWKIVNDLPSKQDVQTTDRQQTPLSEIRNRFLAQFNGNTSTPPSDHTATVPRKLHLQDEVETPPPKMAKIALHQSAGSANVTSDSNGSGSSKKSIPAAVDAQLQRLSAALSNRLSSQRSKRSRDSVSLAAPPAAEIEAGPESQPNTVGWDDTTPQPAAKPTPEIKRFMLSSNVDNREEITEMIVHLGGEICEGAELDPRATHLLCSLPGRSEKMLCSVAGGKWVLHPAYVARSRAAGKFLSEEDFEWGNPLAQCLPTLSGAEQNLARAAYRWRSALSRGSPGPFHGIVGLLHVPAARRRLLARLLEAGGGVAPDAEPPYTEENITVCFADIKRYPLSERDSKWLVSRRIPVCAPVLLSSFLTEENPPDPKEHCLPEFRLS</sequence>
<dbReference type="InterPro" id="IPR036420">
    <property type="entry name" value="BRCT_dom_sf"/>
</dbReference>
<dbReference type="FunFam" id="3.40.50.10190:FF:000018">
    <property type="entry name" value="DNA topoisomerase 2-binding protein 1"/>
    <property type="match status" value="1"/>
</dbReference>
<feature type="compositionally biased region" description="Acidic residues" evidence="2">
    <location>
        <begin position="743"/>
        <end position="753"/>
    </location>
</feature>
<feature type="compositionally biased region" description="Low complexity" evidence="2">
    <location>
        <begin position="1038"/>
        <end position="1050"/>
    </location>
</feature>
<dbReference type="Pfam" id="PF00533">
    <property type="entry name" value="BRCT"/>
    <property type="match status" value="3"/>
</dbReference>
<feature type="region of interest" description="Disordered" evidence="2">
    <location>
        <begin position="449"/>
        <end position="473"/>
    </location>
</feature>
<accession>A0AAV1IXH9</accession>
<keyword evidence="1" id="KW-0677">Repeat</keyword>
<dbReference type="CDD" id="cd17738">
    <property type="entry name" value="BRCT_TopBP1_rpt7"/>
    <property type="match status" value="1"/>
</dbReference>
<dbReference type="Gene3D" id="3.40.50.10190">
    <property type="entry name" value="BRCT domain"/>
    <property type="match status" value="8"/>
</dbReference>
<dbReference type="GO" id="GO:0007095">
    <property type="term" value="P:mitotic G2 DNA damage checkpoint signaling"/>
    <property type="evidence" value="ECO:0007669"/>
    <property type="project" value="TreeGrafter"/>
</dbReference>
<feature type="domain" description="BRCT" evidence="3">
    <location>
        <begin position="124"/>
        <end position="171"/>
    </location>
</feature>
<feature type="domain" description="BRCT" evidence="3">
    <location>
        <begin position="633"/>
        <end position="728"/>
    </location>
</feature>
<keyword evidence="5" id="KW-1185">Reference proteome</keyword>
<organism evidence="4 5">
    <name type="scientific">Leptosia nina</name>
    <dbReference type="NCBI Taxonomy" id="320188"/>
    <lineage>
        <taxon>Eukaryota</taxon>
        <taxon>Metazoa</taxon>
        <taxon>Ecdysozoa</taxon>
        <taxon>Arthropoda</taxon>
        <taxon>Hexapoda</taxon>
        <taxon>Insecta</taxon>
        <taxon>Pterygota</taxon>
        <taxon>Neoptera</taxon>
        <taxon>Endopterygota</taxon>
        <taxon>Lepidoptera</taxon>
        <taxon>Glossata</taxon>
        <taxon>Ditrysia</taxon>
        <taxon>Papilionoidea</taxon>
        <taxon>Pieridae</taxon>
        <taxon>Pierinae</taxon>
        <taxon>Leptosia</taxon>
    </lineage>
</organism>
<gene>
    <name evidence="4" type="ORF">LNINA_LOCUS1337</name>
</gene>
<dbReference type="CDD" id="cd17731">
    <property type="entry name" value="BRCT_TopBP1_rpt2_like"/>
    <property type="match status" value="1"/>
</dbReference>